<evidence type="ECO:0000256" key="13">
    <source>
        <dbReference type="SAM" id="MobiDB-lite"/>
    </source>
</evidence>
<dbReference type="GO" id="GO:0006508">
    <property type="term" value="P:proteolysis"/>
    <property type="evidence" value="ECO:0007669"/>
    <property type="project" value="UniProtKB-KW"/>
</dbReference>
<dbReference type="PANTHER" id="PTHR24264">
    <property type="entry name" value="TRYPSIN-RELATED"/>
    <property type="match status" value="1"/>
</dbReference>
<dbReference type="SUPFAM" id="SSF50494">
    <property type="entry name" value="Trypsin-like serine proteases"/>
    <property type="match status" value="1"/>
</dbReference>
<dbReference type="SMART" id="SM00020">
    <property type="entry name" value="Tryp_SPc"/>
    <property type="match status" value="1"/>
</dbReference>
<dbReference type="PANTHER" id="PTHR24264:SF65">
    <property type="entry name" value="SRCR DOMAIN-CONTAINING PROTEIN"/>
    <property type="match status" value="1"/>
</dbReference>
<dbReference type="InterPro" id="IPR009003">
    <property type="entry name" value="Peptidase_S1_PA"/>
</dbReference>
<dbReference type="InterPro" id="IPR001254">
    <property type="entry name" value="Trypsin_dom"/>
</dbReference>
<keyword evidence="6 12" id="KW-0378">Hydrolase</keyword>
<keyword evidence="5" id="KW-0732">Signal</keyword>
<dbReference type="PROSITE" id="PS00135">
    <property type="entry name" value="TRYPSIN_SER"/>
    <property type="match status" value="1"/>
</dbReference>
<dbReference type="PROSITE" id="PS00134">
    <property type="entry name" value="TRYPSIN_HIS"/>
    <property type="match status" value="1"/>
</dbReference>
<evidence type="ECO:0000256" key="8">
    <source>
        <dbReference type="ARBA" id="ARBA00022825"/>
    </source>
</evidence>
<evidence type="ECO:0000256" key="3">
    <source>
        <dbReference type="ARBA" id="ARBA00022659"/>
    </source>
</evidence>
<evidence type="ECO:0000313" key="16">
    <source>
        <dbReference type="Proteomes" id="UP001445076"/>
    </source>
</evidence>
<keyword evidence="16" id="KW-1185">Reference proteome</keyword>
<reference evidence="15 16" key="1">
    <citation type="journal article" date="2024" name="BMC Genomics">
        <title>Genome assembly of redclaw crayfish (Cherax quadricarinatus) provides insights into its immune adaptation and hypoxia tolerance.</title>
        <authorList>
            <person name="Liu Z."/>
            <person name="Zheng J."/>
            <person name="Li H."/>
            <person name="Fang K."/>
            <person name="Wang S."/>
            <person name="He J."/>
            <person name="Zhou D."/>
            <person name="Weng S."/>
            <person name="Chi M."/>
            <person name="Gu Z."/>
            <person name="He J."/>
            <person name="Li F."/>
            <person name="Wang M."/>
        </authorList>
    </citation>
    <scope>NUCLEOTIDE SEQUENCE [LARGE SCALE GENOMIC DNA]</scope>
    <source>
        <strain evidence="15">ZL_2023a</strain>
    </source>
</reference>
<keyword evidence="4 12" id="KW-0645">Protease</keyword>
<evidence type="ECO:0000256" key="2">
    <source>
        <dbReference type="ARBA" id="ARBA00022525"/>
    </source>
</evidence>
<keyword evidence="9" id="KW-1015">Disulfide bond</keyword>
<evidence type="ECO:0000256" key="5">
    <source>
        <dbReference type="ARBA" id="ARBA00022729"/>
    </source>
</evidence>
<dbReference type="InterPro" id="IPR018114">
    <property type="entry name" value="TRYPSIN_HIS"/>
</dbReference>
<dbReference type="PROSITE" id="PS50240">
    <property type="entry name" value="TRYPSIN_DOM"/>
    <property type="match status" value="1"/>
</dbReference>
<comment type="caution">
    <text evidence="15">The sequence shown here is derived from an EMBL/GenBank/DDBJ whole genome shotgun (WGS) entry which is preliminary data.</text>
</comment>
<dbReference type="PRINTS" id="PR00722">
    <property type="entry name" value="CHYMOTRYPSIN"/>
</dbReference>
<dbReference type="EC" id="3.4.21.84" evidence="11"/>
<comment type="catalytic activity">
    <reaction evidence="10">
        <text>Selective cleavage of 103-Arg-|-Ser-104 and 124-Ile-|-Ile-125 bonds in Limulus clotting factor B to form activated factor B. Cleavage of -Pro-Arg-|-Xaa- bonds in synthetic substrates.</text>
        <dbReference type="EC" id="3.4.21.84"/>
    </reaction>
</comment>
<evidence type="ECO:0000313" key="15">
    <source>
        <dbReference type="EMBL" id="KAK8741486.1"/>
    </source>
</evidence>
<feature type="region of interest" description="Disordered" evidence="13">
    <location>
        <begin position="169"/>
        <end position="188"/>
    </location>
</feature>
<evidence type="ECO:0000256" key="1">
    <source>
        <dbReference type="ARBA" id="ARBA00004613"/>
    </source>
</evidence>
<dbReference type="InterPro" id="IPR001314">
    <property type="entry name" value="Peptidase_S1A"/>
</dbReference>
<evidence type="ECO:0000256" key="4">
    <source>
        <dbReference type="ARBA" id="ARBA00022670"/>
    </source>
</evidence>
<dbReference type="AlphaFoldDB" id="A0AAW0XQD8"/>
<dbReference type="Gene3D" id="2.40.10.10">
    <property type="entry name" value="Trypsin-like serine proteases"/>
    <property type="match status" value="1"/>
</dbReference>
<evidence type="ECO:0000259" key="14">
    <source>
        <dbReference type="PROSITE" id="PS50240"/>
    </source>
</evidence>
<dbReference type="GO" id="GO:0042381">
    <property type="term" value="P:hemolymph coagulation"/>
    <property type="evidence" value="ECO:0007669"/>
    <property type="project" value="UniProtKB-KW"/>
</dbReference>
<evidence type="ECO:0000256" key="10">
    <source>
        <dbReference type="ARBA" id="ARBA00052079"/>
    </source>
</evidence>
<dbReference type="EMBL" id="JARKIK010000030">
    <property type="protein sequence ID" value="KAK8741486.1"/>
    <property type="molecule type" value="Genomic_DNA"/>
</dbReference>
<dbReference type="InterPro" id="IPR033116">
    <property type="entry name" value="TRYPSIN_SER"/>
</dbReference>
<keyword evidence="3" id="KW-0768">Sushi</keyword>
<feature type="compositionally biased region" description="Basic and acidic residues" evidence="13">
    <location>
        <begin position="236"/>
        <end position="249"/>
    </location>
</feature>
<proteinExistence type="predicted"/>
<dbReference type="GO" id="GO:0004252">
    <property type="term" value="F:serine-type endopeptidase activity"/>
    <property type="evidence" value="ECO:0007669"/>
    <property type="project" value="InterPro"/>
</dbReference>
<gene>
    <name evidence="15" type="ORF">OTU49_002240</name>
</gene>
<accession>A0AAW0XQD8</accession>
<name>A0AAW0XQD8_CHEQU</name>
<keyword evidence="2" id="KW-0964">Secreted</keyword>
<feature type="domain" description="Peptidase S1" evidence="14">
    <location>
        <begin position="263"/>
        <end position="493"/>
    </location>
</feature>
<evidence type="ECO:0000256" key="12">
    <source>
        <dbReference type="RuleBase" id="RU363034"/>
    </source>
</evidence>
<feature type="non-terminal residue" evidence="15">
    <location>
        <position position="1"/>
    </location>
</feature>
<sequence length="495" mass="56530">DDDDWGLLPGEVDAFRDVLINLMDIFDDGYGATSKRQRSKKCRGRGCRRGRARDQQLEEEEEEDEEPAVVIVVEDKQADPTHLTFASLLYQDEAPWGRCPRSCVARRFRSCKYRTLCGDRSLMEEAYCYVPGSACQDQVLEQLDREGYVIVEDNEADVLMDDTMHDHRHVSDNDNTITGEEDLYPDSDSNIDGDYYDYGWSDFLSDNTGDGDVNNNEDDNVIDEEEHHEEQDEEEKVVKEEEHQHEERICGKKSIRTRDMLRILGGREARYGEWPWQVAVLNRLKETMCGGTVIAPQWVLTAAHCVEKRLYVRLAEHDLTVHDQHEMEIRVKHIFEYPDYDPETFEHDLALLKLPREVPYNKYIRSACLPGRATPPPARSKCVIAGWGKKNEAHIFGSDVLNYARVPIVTRSACQRSYPEFPISKNQICAGYIKGSSDTCSGDSGGPLMCEDEHKVWTVHGVTSFGEGCGIHGKYGVYTKVANYLPWIKQVIADN</sequence>
<keyword evidence="7" id="KW-0353">Hemolymph clotting</keyword>
<evidence type="ECO:0000256" key="11">
    <source>
        <dbReference type="ARBA" id="ARBA00066707"/>
    </source>
</evidence>
<dbReference type="GO" id="GO:0005615">
    <property type="term" value="C:extracellular space"/>
    <property type="evidence" value="ECO:0007669"/>
    <property type="project" value="TreeGrafter"/>
</dbReference>
<feature type="compositionally biased region" description="Acidic residues" evidence="13">
    <location>
        <begin position="224"/>
        <end position="235"/>
    </location>
</feature>
<evidence type="ECO:0000256" key="6">
    <source>
        <dbReference type="ARBA" id="ARBA00022801"/>
    </source>
</evidence>
<keyword evidence="8 12" id="KW-0720">Serine protease</keyword>
<dbReference type="InterPro" id="IPR050127">
    <property type="entry name" value="Serine_Proteases_S1"/>
</dbReference>
<feature type="region of interest" description="Disordered" evidence="13">
    <location>
        <begin position="224"/>
        <end position="249"/>
    </location>
</feature>
<evidence type="ECO:0000256" key="7">
    <source>
        <dbReference type="ARBA" id="ARBA00022820"/>
    </source>
</evidence>
<organism evidence="15 16">
    <name type="scientific">Cherax quadricarinatus</name>
    <name type="common">Australian red claw crayfish</name>
    <dbReference type="NCBI Taxonomy" id="27406"/>
    <lineage>
        <taxon>Eukaryota</taxon>
        <taxon>Metazoa</taxon>
        <taxon>Ecdysozoa</taxon>
        <taxon>Arthropoda</taxon>
        <taxon>Crustacea</taxon>
        <taxon>Multicrustacea</taxon>
        <taxon>Malacostraca</taxon>
        <taxon>Eumalacostraca</taxon>
        <taxon>Eucarida</taxon>
        <taxon>Decapoda</taxon>
        <taxon>Pleocyemata</taxon>
        <taxon>Astacidea</taxon>
        <taxon>Parastacoidea</taxon>
        <taxon>Parastacidae</taxon>
        <taxon>Cherax</taxon>
    </lineage>
</organism>
<dbReference type="InterPro" id="IPR043504">
    <property type="entry name" value="Peptidase_S1_PA_chymotrypsin"/>
</dbReference>
<comment type="subcellular location">
    <subcellularLocation>
        <location evidence="1">Secreted</location>
    </subcellularLocation>
</comment>
<protein>
    <recommendedName>
        <fullName evidence="11">limulus clotting factor C</fullName>
        <ecNumber evidence="11">3.4.21.84</ecNumber>
    </recommendedName>
</protein>
<dbReference type="Proteomes" id="UP001445076">
    <property type="component" value="Unassembled WGS sequence"/>
</dbReference>
<feature type="compositionally biased region" description="Acidic residues" evidence="13">
    <location>
        <begin position="179"/>
        <end position="188"/>
    </location>
</feature>
<dbReference type="Pfam" id="PF00089">
    <property type="entry name" value="Trypsin"/>
    <property type="match status" value="1"/>
</dbReference>
<dbReference type="FunFam" id="2.40.10.10:FF:000120">
    <property type="entry name" value="Putative serine protease"/>
    <property type="match status" value="1"/>
</dbReference>
<dbReference type="CDD" id="cd00190">
    <property type="entry name" value="Tryp_SPc"/>
    <property type="match status" value="1"/>
</dbReference>
<evidence type="ECO:0000256" key="9">
    <source>
        <dbReference type="ARBA" id="ARBA00023157"/>
    </source>
</evidence>